<dbReference type="AlphaFoldDB" id="A0A6N2ZXX9"/>
<sequence>MEYENNLILKRLFSKNMLDNLIKNNSNDVFIYAINRYLNGTKAESYDDLFCEFYKLTEKKYRMEYFYKNTLLNKLLLGRHSLNTTTALTEVPIGKSKADFVLVNGKGVVYEIKTELDTLDRLENQICDYYKVFKYVCVVTCEEHYKKLQEKLQNTNVGIYVLTKKNTISVRKKAEEESSFLDKNTIFKLLRKKEYENIIVKNVGYLPKTTQFNYYKECFKLFETIDIDTIHKCMLNLLKKRINIEIEEYKLVPYELKFLVYFSEYKKKDYEKLNYFLKSNIGSD</sequence>
<evidence type="ECO:0000313" key="1">
    <source>
        <dbReference type="EMBL" id="VYT84484.1"/>
    </source>
</evidence>
<dbReference type="EMBL" id="CACRTU010000009">
    <property type="protein sequence ID" value="VYT84484.1"/>
    <property type="molecule type" value="Genomic_DNA"/>
</dbReference>
<accession>A0A6N2ZXX9</accession>
<reference evidence="1" key="1">
    <citation type="submission" date="2019-11" db="EMBL/GenBank/DDBJ databases">
        <authorList>
            <person name="Feng L."/>
        </authorList>
    </citation>
    <scope>NUCLEOTIDE SEQUENCE</scope>
    <source>
        <strain evidence="1">CButyricumLFYP62</strain>
    </source>
</reference>
<organism evidence="1">
    <name type="scientific">Clostridium butyricum</name>
    <dbReference type="NCBI Taxonomy" id="1492"/>
    <lineage>
        <taxon>Bacteria</taxon>
        <taxon>Bacillati</taxon>
        <taxon>Bacillota</taxon>
        <taxon>Clostridia</taxon>
        <taxon>Eubacteriales</taxon>
        <taxon>Clostridiaceae</taxon>
        <taxon>Clostridium</taxon>
    </lineage>
</organism>
<name>A0A6N2ZXX9_CLOBU</name>
<dbReference type="NCBIfam" id="NF033832">
    <property type="entry name" value="sce7726_fam"/>
    <property type="match status" value="1"/>
</dbReference>
<dbReference type="RefSeq" id="WP_043853346.1">
    <property type="nucleotide sequence ID" value="NZ_BKBB01000017.1"/>
</dbReference>
<protein>
    <submittedName>
        <fullName evidence="1">Uncharacterized protein</fullName>
    </submittedName>
</protein>
<proteinExistence type="predicted"/>
<gene>
    <name evidence="1" type="ORF">CBLFYP62_00881</name>
</gene>
<dbReference type="InterPro" id="IPR047729">
    <property type="entry name" value="Sce7726-like"/>
</dbReference>